<dbReference type="EMBL" id="MU128995">
    <property type="protein sequence ID" value="KAF9511848.1"/>
    <property type="molecule type" value="Genomic_DNA"/>
</dbReference>
<dbReference type="OrthoDB" id="59699at2759"/>
<dbReference type="InterPro" id="IPR006689">
    <property type="entry name" value="Small_GTPase_ARF/SAR"/>
</dbReference>
<organism evidence="3 4">
    <name type="scientific">Hydnum rufescens UP504</name>
    <dbReference type="NCBI Taxonomy" id="1448309"/>
    <lineage>
        <taxon>Eukaryota</taxon>
        <taxon>Fungi</taxon>
        <taxon>Dikarya</taxon>
        <taxon>Basidiomycota</taxon>
        <taxon>Agaricomycotina</taxon>
        <taxon>Agaricomycetes</taxon>
        <taxon>Cantharellales</taxon>
        <taxon>Hydnaceae</taxon>
        <taxon>Hydnum</taxon>
    </lineage>
</organism>
<dbReference type="AlphaFoldDB" id="A0A9P6ATT6"/>
<comment type="caution">
    <text evidence="3">The sequence shown here is derived from an EMBL/GenBank/DDBJ whole genome shotgun (WGS) entry which is preliminary data.</text>
</comment>
<protein>
    <recommendedName>
        <fullName evidence="5">G domain-containing protein</fullName>
    </recommendedName>
</protein>
<evidence type="ECO:0000313" key="3">
    <source>
        <dbReference type="EMBL" id="KAF9511848.1"/>
    </source>
</evidence>
<proteinExistence type="predicted"/>
<keyword evidence="2" id="KW-0342">GTP-binding</keyword>
<evidence type="ECO:0000256" key="1">
    <source>
        <dbReference type="ARBA" id="ARBA00022741"/>
    </source>
</evidence>
<evidence type="ECO:0000313" key="4">
    <source>
        <dbReference type="Proteomes" id="UP000886523"/>
    </source>
</evidence>
<dbReference type="Proteomes" id="UP000886523">
    <property type="component" value="Unassembled WGS sequence"/>
</dbReference>
<dbReference type="GO" id="GO:0005525">
    <property type="term" value="F:GTP binding"/>
    <property type="evidence" value="ECO:0007669"/>
    <property type="project" value="UniProtKB-KW"/>
</dbReference>
<evidence type="ECO:0008006" key="5">
    <source>
        <dbReference type="Google" id="ProtNLM"/>
    </source>
</evidence>
<evidence type="ECO:0000256" key="2">
    <source>
        <dbReference type="ARBA" id="ARBA00023134"/>
    </source>
</evidence>
<dbReference type="Pfam" id="PF00025">
    <property type="entry name" value="Arf"/>
    <property type="match status" value="1"/>
</dbReference>
<dbReference type="InterPro" id="IPR027417">
    <property type="entry name" value="P-loop_NTPase"/>
</dbReference>
<reference evidence="3" key="1">
    <citation type="journal article" date="2020" name="Nat. Commun.">
        <title>Large-scale genome sequencing of mycorrhizal fungi provides insights into the early evolution of symbiotic traits.</title>
        <authorList>
            <person name="Miyauchi S."/>
            <person name="Kiss E."/>
            <person name="Kuo A."/>
            <person name="Drula E."/>
            <person name="Kohler A."/>
            <person name="Sanchez-Garcia M."/>
            <person name="Morin E."/>
            <person name="Andreopoulos B."/>
            <person name="Barry K.W."/>
            <person name="Bonito G."/>
            <person name="Buee M."/>
            <person name="Carver A."/>
            <person name="Chen C."/>
            <person name="Cichocki N."/>
            <person name="Clum A."/>
            <person name="Culley D."/>
            <person name="Crous P.W."/>
            <person name="Fauchery L."/>
            <person name="Girlanda M."/>
            <person name="Hayes R.D."/>
            <person name="Keri Z."/>
            <person name="LaButti K."/>
            <person name="Lipzen A."/>
            <person name="Lombard V."/>
            <person name="Magnuson J."/>
            <person name="Maillard F."/>
            <person name="Murat C."/>
            <person name="Nolan M."/>
            <person name="Ohm R.A."/>
            <person name="Pangilinan J."/>
            <person name="Pereira M.F."/>
            <person name="Perotto S."/>
            <person name="Peter M."/>
            <person name="Pfister S."/>
            <person name="Riley R."/>
            <person name="Sitrit Y."/>
            <person name="Stielow J.B."/>
            <person name="Szollosi G."/>
            <person name="Zifcakova L."/>
            <person name="Stursova M."/>
            <person name="Spatafora J.W."/>
            <person name="Tedersoo L."/>
            <person name="Vaario L.M."/>
            <person name="Yamada A."/>
            <person name="Yan M."/>
            <person name="Wang P."/>
            <person name="Xu J."/>
            <person name="Bruns T."/>
            <person name="Baldrian P."/>
            <person name="Vilgalys R."/>
            <person name="Dunand C."/>
            <person name="Henrissat B."/>
            <person name="Grigoriev I.V."/>
            <person name="Hibbett D."/>
            <person name="Nagy L.G."/>
            <person name="Martin F.M."/>
        </authorList>
    </citation>
    <scope>NUCLEOTIDE SEQUENCE</scope>
    <source>
        <strain evidence="3">UP504</strain>
    </source>
</reference>
<dbReference type="GO" id="GO:0003924">
    <property type="term" value="F:GTPase activity"/>
    <property type="evidence" value="ECO:0007669"/>
    <property type="project" value="InterPro"/>
</dbReference>
<keyword evidence="4" id="KW-1185">Reference proteome</keyword>
<dbReference type="CDD" id="cd00882">
    <property type="entry name" value="Ras_like_GTPase"/>
    <property type="match status" value="1"/>
</dbReference>
<dbReference type="SUPFAM" id="SSF52540">
    <property type="entry name" value="P-loop containing nucleoside triphosphate hydrolases"/>
    <property type="match status" value="1"/>
</dbReference>
<dbReference type="Gene3D" id="3.40.50.300">
    <property type="entry name" value="P-loop containing nucleotide triphosphate hydrolases"/>
    <property type="match status" value="1"/>
</dbReference>
<keyword evidence="1" id="KW-0547">Nucleotide-binding</keyword>
<accession>A0A9P6ATT6</accession>
<gene>
    <name evidence="3" type="ORF">BS47DRAFT_1346267</name>
</gene>
<name>A0A9P6ATT6_9AGAM</name>
<sequence length="417" mass="47249">MWESIRKLFKADRDSNKRFRVLILGPANAGKTTLLKRLTDSPAGAAIVTRNGKRVKEVPKGYDRREIHNINDEITYASNPAFVFHDSGGFEAGGVEELEAVWKFIRKRSLASPSQQLHAIWLCIPTDNARPFGFLQSGFFSQSTASVPVIGIFTKLDGRRTKVETEVLGPAPRPSDFRDRAQEVDQKVAEFVNGLETQFRNERYPPAGFIGVGNMDEVSMQSIALCNHLLQVTMDALPHETQRSLLRLTIWKRKCRIHTMFVLKRVLHAGTQGSIVARAQQPVQDEELELHADKGFRILMIIIKIMKNGLVFMLMFNLLCSNIQAVKACVPFLKLLHHLPIPSHPHLQYLVFICLIILWIRRGRNADSPDVPEIEHTTNLVQAQIRSELVDYGDFQALDSYATADRLARIIDEYTPM</sequence>